<evidence type="ECO:0000256" key="1">
    <source>
        <dbReference type="SAM" id="MobiDB-lite"/>
    </source>
</evidence>
<gene>
    <name evidence="3" type="primary">LOC105364131</name>
</gene>
<sequence length="199" mass="22419">MKGKAKPTEFRGQRRPSAAAAVAAAGGTRPRVHPASTSIYWESVDSSGGSSGSGSRNYVDPWDLENYAYLRRHSIAVASPQPVYQASRNHGYSGRLSNHSPLLESDDYWYASAIREPGYDAPASVEEIYFRPPRPVSNGYYYQQPTYEDDESHYTAPVPLYTRLSEIEQAEALEELRTREMLRRRSKAIPGPMDYPRPR</sequence>
<dbReference type="AlphaFoldDB" id="A0AAJ7DXS2"/>
<proteinExistence type="predicted"/>
<reference evidence="3" key="1">
    <citation type="submission" date="2025-08" db="UniProtKB">
        <authorList>
            <consortium name="RefSeq"/>
        </authorList>
    </citation>
    <scope>IDENTIFICATION</scope>
</reference>
<dbReference type="KEGG" id="csol:105364131"/>
<protein>
    <submittedName>
        <fullName evidence="3">Uncharacterized protein LOC105364131</fullName>
    </submittedName>
</protein>
<dbReference type="GeneID" id="105364131"/>
<dbReference type="Proteomes" id="UP000695007">
    <property type="component" value="Unplaced"/>
</dbReference>
<dbReference type="RefSeq" id="XP_011500296.1">
    <property type="nucleotide sequence ID" value="XM_011501994.1"/>
</dbReference>
<evidence type="ECO:0000313" key="2">
    <source>
        <dbReference type="Proteomes" id="UP000695007"/>
    </source>
</evidence>
<evidence type="ECO:0000313" key="3">
    <source>
        <dbReference type="RefSeq" id="XP_011500296.1"/>
    </source>
</evidence>
<accession>A0AAJ7DXS2</accession>
<feature type="compositionally biased region" description="Basic and acidic residues" evidence="1">
    <location>
        <begin position="1"/>
        <end position="12"/>
    </location>
</feature>
<organism evidence="2 3">
    <name type="scientific">Ceratosolen solmsi marchali</name>
    <dbReference type="NCBI Taxonomy" id="326594"/>
    <lineage>
        <taxon>Eukaryota</taxon>
        <taxon>Metazoa</taxon>
        <taxon>Ecdysozoa</taxon>
        <taxon>Arthropoda</taxon>
        <taxon>Hexapoda</taxon>
        <taxon>Insecta</taxon>
        <taxon>Pterygota</taxon>
        <taxon>Neoptera</taxon>
        <taxon>Endopterygota</taxon>
        <taxon>Hymenoptera</taxon>
        <taxon>Apocrita</taxon>
        <taxon>Proctotrupomorpha</taxon>
        <taxon>Chalcidoidea</taxon>
        <taxon>Agaonidae</taxon>
        <taxon>Agaoninae</taxon>
        <taxon>Ceratosolen</taxon>
    </lineage>
</organism>
<name>A0AAJ7DXS2_9HYME</name>
<feature type="region of interest" description="Disordered" evidence="1">
    <location>
        <begin position="1"/>
        <end position="36"/>
    </location>
</feature>
<keyword evidence="2" id="KW-1185">Reference proteome</keyword>